<dbReference type="Proteomes" id="UP000261340">
    <property type="component" value="Unplaced"/>
</dbReference>
<name>A0A3Q0S8K7_AMPCI</name>
<dbReference type="PANTHER" id="PTHR16165:SF9">
    <property type="entry name" value="NXPE FAMILY MEMBER 3"/>
    <property type="match status" value="1"/>
</dbReference>
<evidence type="ECO:0000313" key="4">
    <source>
        <dbReference type="Proteomes" id="UP000261340"/>
    </source>
</evidence>
<protein>
    <submittedName>
        <fullName evidence="3">Neurexophilin and PC-esterase domain family member 3</fullName>
    </submittedName>
</protein>
<keyword evidence="4" id="KW-1185">Reference proteome</keyword>
<evidence type="ECO:0000256" key="1">
    <source>
        <dbReference type="ARBA" id="ARBA00005431"/>
    </source>
</evidence>
<dbReference type="SUPFAM" id="SSF81296">
    <property type="entry name" value="E set domains"/>
    <property type="match status" value="1"/>
</dbReference>
<organism evidence="3 4">
    <name type="scientific">Amphilophus citrinellus</name>
    <name type="common">Midas cichlid</name>
    <name type="synonym">Cichlasoma citrinellum</name>
    <dbReference type="NCBI Taxonomy" id="61819"/>
    <lineage>
        <taxon>Eukaryota</taxon>
        <taxon>Metazoa</taxon>
        <taxon>Chordata</taxon>
        <taxon>Craniata</taxon>
        <taxon>Vertebrata</taxon>
        <taxon>Euteleostomi</taxon>
        <taxon>Actinopterygii</taxon>
        <taxon>Neopterygii</taxon>
        <taxon>Teleostei</taxon>
        <taxon>Neoteleostei</taxon>
        <taxon>Acanthomorphata</taxon>
        <taxon>Ovalentaria</taxon>
        <taxon>Cichlomorphae</taxon>
        <taxon>Cichliformes</taxon>
        <taxon>Cichlidae</taxon>
        <taxon>New World cichlids</taxon>
        <taxon>Cichlasomatinae</taxon>
        <taxon>Heroini</taxon>
        <taxon>Amphilophus</taxon>
    </lineage>
</organism>
<proteinExistence type="inferred from homology"/>
<dbReference type="Pfam" id="PF24536">
    <property type="entry name" value="NXPE4_C"/>
    <property type="match status" value="1"/>
</dbReference>
<dbReference type="InterPro" id="IPR057106">
    <property type="entry name" value="NXPE4_C"/>
</dbReference>
<dbReference type="InterPro" id="IPR014756">
    <property type="entry name" value="Ig_E-set"/>
</dbReference>
<dbReference type="GeneTree" id="ENSGT00950000182866"/>
<sequence length="602" mass="67521">MLHKWLTSCRISACVAGLCVFINLRSCAGVLYAVPAGTSFGPHSLCSVFWLQTYLSLFFHFLHSLFVHSDSFSSSLQEFWPKTHKDRTEDNTIIVIPAAVKVTPPSDVLYDFCKLKTLSPKEVLEEHHLLESIAWPETPPVPSPLFLNKTSDPAHSTFTILPRREGGQWHIGDKLEVMVKINDFQGQPKKSGGDVLFARLHNPTLGAGVAGHVTDHLNGSYSAVFSLLWEGSAEVTLVHPSEAVTELRRLTREQPDRMRFVSQFRSGSVTETTTCHICLNETQQPVCNYTDLRTGEPWFCYKPKNAGVKWEAEHAIGIKGTALQSFESYLSNRLQFVHVNGESSSHTKVNYGVPQGSVLGPSGPSGYYYNGMWQAVGGPAVHQFNTPSAIIQCLKGKVVHLYGDSTIRQWFEYFNTLPDLKEFNLHSETKVGPFMALDYADNIMMTYRVHGPPLHFTKVPTSELRYIANELDNMIGGRNTVVVFGIWAHFTSFPVEVYIQRLQSIRRAVVQLLSRAPDTLVVIRTGNPRESNLNGVLITSDWYALQQEKVLRATFRGLNVQLVDAWEMVLSHHLPHEIHPKPPIIKNMINVLLSYICPQKGG</sequence>
<comment type="similarity">
    <text evidence="1">Belongs to the NXPE family.</text>
</comment>
<dbReference type="AlphaFoldDB" id="A0A3Q0S8K7"/>
<dbReference type="GO" id="GO:0007399">
    <property type="term" value="P:nervous system development"/>
    <property type="evidence" value="ECO:0007669"/>
    <property type="project" value="UniProtKB-ARBA"/>
</dbReference>
<evidence type="ECO:0000259" key="2">
    <source>
        <dbReference type="Pfam" id="PF24536"/>
    </source>
</evidence>
<dbReference type="Ensembl" id="ENSACIT00000017254.1">
    <property type="protein sequence ID" value="ENSACIP00000016800.1"/>
    <property type="gene ID" value="ENSACIG00000013075.1"/>
</dbReference>
<feature type="domain" description="NXPE C-terminal" evidence="2">
    <location>
        <begin position="382"/>
        <end position="597"/>
    </location>
</feature>
<reference evidence="3" key="2">
    <citation type="submission" date="2025-09" db="UniProtKB">
        <authorList>
            <consortium name="Ensembl"/>
        </authorList>
    </citation>
    <scope>IDENTIFICATION</scope>
</reference>
<dbReference type="PANTHER" id="PTHR16165">
    <property type="entry name" value="NXPE FAMILY MEMBER"/>
    <property type="match status" value="1"/>
</dbReference>
<evidence type="ECO:0000313" key="3">
    <source>
        <dbReference type="Ensembl" id="ENSACIP00000016800.1"/>
    </source>
</evidence>
<dbReference type="Pfam" id="PF06312">
    <property type="entry name" value="Neurexophilin"/>
    <property type="match status" value="1"/>
</dbReference>
<reference evidence="3" key="1">
    <citation type="submission" date="2025-08" db="UniProtKB">
        <authorList>
            <consortium name="Ensembl"/>
        </authorList>
    </citation>
    <scope>IDENTIFICATION</scope>
</reference>
<dbReference type="InterPro" id="IPR026845">
    <property type="entry name" value="NXPH/NXPE"/>
</dbReference>
<accession>A0A3Q0S8K7</accession>